<protein>
    <submittedName>
        <fullName evidence="1">Uncharacterized protein</fullName>
    </submittedName>
</protein>
<evidence type="ECO:0000313" key="1">
    <source>
        <dbReference type="EMBL" id="SCB54146.1"/>
    </source>
</evidence>
<reference evidence="2" key="1">
    <citation type="submission" date="2016-08" db="EMBL/GenBank/DDBJ databases">
        <authorList>
            <person name="Varghese N."/>
            <person name="Submissions Spin"/>
        </authorList>
    </citation>
    <scope>NUCLEOTIDE SEQUENCE [LARGE SCALE GENOMIC DNA]</scope>
    <source>
        <strain evidence="2">ERR11</strain>
    </source>
</reference>
<sequence length="66" mass="7410">MKKRRRFKQTTYLQARLCEEAERLKLKAAGMTPGSRRTALLARARQMNEAAEITDFLAAPKSGEAA</sequence>
<proteinExistence type="predicted"/>
<organism evidence="1 2">
    <name type="scientific">Bradyrhizobium shewense</name>
    <dbReference type="NCBI Taxonomy" id="1761772"/>
    <lineage>
        <taxon>Bacteria</taxon>
        <taxon>Pseudomonadati</taxon>
        <taxon>Pseudomonadota</taxon>
        <taxon>Alphaproteobacteria</taxon>
        <taxon>Hyphomicrobiales</taxon>
        <taxon>Nitrobacteraceae</taxon>
        <taxon>Bradyrhizobium</taxon>
    </lineage>
</organism>
<dbReference type="Proteomes" id="UP000199184">
    <property type="component" value="Unassembled WGS sequence"/>
</dbReference>
<accession>A0A1C3XQ17</accession>
<dbReference type="AlphaFoldDB" id="A0A1C3XQ17"/>
<gene>
    <name evidence="1" type="ORF">GA0061098_1023102</name>
</gene>
<name>A0A1C3XQ17_9BRAD</name>
<evidence type="ECO:0000313" key="2">
    <source>
        <dbReference type="Proteomes" id="UP000199184"/>
    </source>
</evidence>
<keyword evidence="2" id="KW-1185">Reference proteome</keyword>
<dbReference type="EMBL" id="FMAI01000023">
    <property type="protein sequence ID" value="SCB54146.1"/>
    <property type="molecule type" value="Genomic_DNA"/>
</dbReference>